<accession>Q4THE0</accession>
<proteinExistence type="predicted"/>
<feature type="non-terminal residue" evidence="2">
    <location>
        <position position="1"/>
    </location>
</feature>
<sequence length="68" mass="7299">DRWMRGQTPVWVENGFSMLVCAATAVLLSCQSQAAPADVISRSPAETGEVCSDLLLGMSRIDGDIWEG</sequence>
<protein>
    <submittedName>
        <fullName evidence="2">(spotted green pufferfish) hypothetical protein</fullName>
    </submittedName>
</protein>
<reference evidence="2" key="2">
    <citation type="submission" date="2004-02" db="EMBL/GenBank/DDBJ databases">
        <authorList>
            <consortium name="Genoscope"/>
            <consortium name="Whitehead Institute Centre for Genome Research"/>
        </authorList>
    </citation>
    <scope>NUCLEOTIDE SEQUENCE</scope>
</reference>
<keyword evidence="1" id="KW-0732">Signal</keyword>
<dbReference type="EMBL" id="CAAE01003003">
    <property type="protein sequence ID" value="CAF87692.1"/>
    <property type="molecule type" value="Genomic_DNA"/>
</dbReference>
<comment type="caution">
    <text evidence="2">The sequence shown here is derived from an EMBL/GenBank/DDBJ whole genome shotgun (WGS) entry which is preliminary data.</text>
</comment>
<evidence type="ECO:0000313" key="2">
    <source>
        <dbReference type="EMBL" id="CAF87692.1"/>
    </source>
</evidence>
<feature type="signal peptide" evidence="1">
    <location>
        <begin position="1"/>
        <end position="34"/>
    </location>
</feature>
<dbReference type="KEGG" id="tng:GSTEN00000604G001"/>
<reference evidence="2" key="1">
    <citation type="journal article" date="2004" name="Nature">
        <title>Genome duplication in the teleost fish Tetraodon nigroviridis reveals the early vertebrate proto-karyotype.</title>
        <authorList>
            <person name="Jaillon O."/>
            <person name="Aury J.-M."/>
            <person name="Brunet F."/>
            <person name="Petit J.-L."/>
            <person name="Stange-Thomann N."/>
            <person name="Mauceli E."/>
            <person name="Bouneau L."/>
            <person name="Fischer C."/>
            <person name="Ozouf-Costaz C."/>
            <person name="Bernot A."/>
            <person name="Nicaud S."/>
            <person name="Jaffe D."/>
            <person name="Fisher S."/>
            <person name="Lutfalla G."/>
            <person name="Dossat C."/>
            <person name="Segurens B."/>
            <person name="Dasilva C."/>
            <person name="Salanoubat M."/>
            <person name="Levy M."/>
            <person name="Boudet N."/>
            <person name="Castellano S."/>
            <person name="Anthouard V."/>
            <person name="Jubin C."/>
            <person name="Castelli V."/>
            <person name="Katinka M."/>
            <person name="Vacherie B."/>
            <person name="Biemont C."/>
            <person name="Skalli Z."/>
            <person name="Cattolico L."/>
            <person name="Poulain J."/>
            <person name="De Berardinis V."/>
            <person name="Cruaud C."/>
            <person name="Duprat S."/>
            <person name="Brottier P."/>
            <person name="Coutanceau J.-P."/>
            <person name="Gouzy J."/>
            <person name="Parra G."/>
            <person name="Lardier G."/>
            <person name="Chapple C."/>
            <person name="McKernan K.J."/>
            <person name="McEwan P."/>
            <person name="Bosak S."/>
            <person name="Kellis M."/>
            <person name="Volff J.-N."/>
            <person name="Guigo R."/>
            <person name="Zody M.C."/>
            <person name="Mesirov J."/>
            <person name="Lindblad-Toh K."/>
            <person name="Birren B."/>
            <person name="Nusbaum C."/>
            <person name="Kahn D."/>
            <person name="Robinson-Rechavi M."/>
            <person name="Laudet V."/>
            <person name="Schachter V."/>
            <person name="Quetier F."/>
            <person name="Saurin W."/>
            <person name="Scarpelli C."/>
            <person name="Wincker P."/>
            <person name="Lander E.S."/>
            <person name="Weissenbach J."/>
            <person name="Roest Crollius H."/>
        </authorList>
    </citation>
    <scope>NUCLEOTIDE SEQUENCE [LARGE SCALE GENOMIC DNA]</scope>
</reference>
<gene>
    <name evidence="2" type="ORF">GSTENG00000604001</name>
</gene>
<evidence type="ECO:0000256" key="1">
    <source>
        <dbReference type="SAM" id="SignalP"/>
    </source>
</evidence>
<dbReference type="AlphaFoldDB" id="Q4THE0"/>
<feature type="chain" id="PRO_5004244793" evidence="1">
    <location>
        <begin position="35"/>
        <end position="68"/>
    </location>
</feature>
<name>Q4THE0_TETNG</name>
<organism evidence="2">
    <name type="scientific">Tetraodon nigroviridis</name>
    <name type="common">Spotted green pufferfish</name>
    <name type="synonym">Chelonodon nigroviridis</name>
    <dbReference type="NCBI Taxonomy" id="99883"/>
    <lineage>
        <taxon>Eukaryota</taxon>
        <taxon>Metazoa</taxon>
        <taxon>Chordata</taxon>
        <taxon>Craniata</taxon>
        <taxon>Vertebrata</taxon>
        <taxon>Euteleostomi</taxon>
        <taxon>Actinopterygii</taxon>
        <taxon>Neopterygii</taxon>
        <taxon>Teleostei</taxon>
        <taxon>Neoteleostei</taxon>
        <taxon>Acanthomorphata</taxon>
        <taxon>Eupercaria</taxon>
        <taxon>Tetraodontiformes</taxon>
        <taxon>Tetradontoidea</taxon>
        <taxon>Tetraodontidae</taxon>
        <taxon>Tetraodon</taxon>
    </lineage>
</organism>